<evidence type="ECO:0000256" key="4">
    <source>
        <dbReference type="ARBA" id="ARBA00022452"/>
    </source>
</evidence>
<dbReference type="PANTHER" id="PTHR30069">
    <property type="entry name" value="TONB-DEPENDENT OUTER MEMBRANE RECEPTOR"/>
    <property type="match status" value="1"/>
</dbReference>
<evidence type="ECO:0000313" key="16">
    <source>
        <dbReference type="Proteomes" id="UP000325372"/>
    </source>
</evidence>
<dbReference type="GO" id="GO:0009279">
    <property type="term" value="C:cell outer membrane"/>
    <property type="evidence" value="ECO:0007669"/>
    <property type="project" value="UniProtKB-SubCell"/>
</dbReference>
<evidence type="ECO:0000256" key="3">
    <source>
        <dbReference type="ARBA" id="ARBA00022448"/>
    </source>
</evidence>
<keyword evidence="8 11" id="KW-0472">Membrane</keyword>
<dbReference type="PANTHER" id="PTHR30069:SF29">
    <property type="entry name" value="HEMOGLOBIN AND HEMOGLOBIN-HAPTOGLOBIN-BINDING PROTEIN 1-RELATED"/>
    <property type="match status" value="1"/>
</dbReference>
<dbReference type="PROSITE" id="PS52016">
    <property type="entry name" value="TONB_DEPENDENT_REC_3"/>
    <property type="match status" value="1"/>
</dbReference>
<dbReference type="Pfam" id="PF07715">
    <property type="entry name" value="Plug"/>
    <property type="match status" value="1"/>
</dbReference>
<evidence type="ECO:0000256" key="12">
    <source>
        <dbReference type="RuleBase" id="RU003357"/>
    </source>
</evidence>
<feature type="domain" description="TonB-dependent receptor plug" evidence="14">
    <location>
        <begin position="79"/>
        <end position="188"/>
    </location>
</feature>
<evidence type="ECO:0000256" key="5">
    <source>
        <dbReference type="ARBA" id="ARBA00022692"/>
    </source>
</evidence>
<dbReference type="SUPFAM" id="SSF56935">
    <property type="entry name" value="Porins"/>
    <property type="match status" value="1"/>
</dbReference>
<evidence type="ECO:0000256" key="7">
    <source>
        <dbReference type="ARBA" id="ARBA00023077"/>
    </source>
</evidence>
<dbReference type="GO" id="GO:0015344">
    <property type="term" value="F:siderophore uptake transmembrane transporter activity"/>
    <property type="evidence" value="ECO:0007669"/>
    <property type="project" value="TreeGrafter"/>
</dbReference>
<evidence type="ECO:0000259" key="14">
    <source>
        <dbReference type="Pfam" id="PF07715"/>
    </source>
</evidence>
<dbReference type="InterPro" id="IPR000531">
    <property type="entry name" value="Beta-barrel_TonB"/>
</dbReference>
<comment type="caution">
    <text evidence="15">The sequence shown here is derived from an EMBL/GenBank/DDBJ whole genome shotgun (WGS) entry which is preliminary data.</text>
</comment>
<keyword evidence="6" id="KW-0732">Signal</keyword>
<dbReference type="InterPro" id="IPR037066">
    <property type="entry name" value="Plug_dom_sf"/>
</dbReference>
<protein>
    <submittedName>
        <fullName evidence="15">TonB-dependent receptor</fullName>
    </submittedName>
</protein>
<keyword evidence="9 15" id="KW-0675">Receptor</keyword>
<evidence type="ECO:0000256" key="11">
    <source>
        <dbReference type="PROSITE-ProRule" id="PRU01360"/>
    </source>
</evidence>
<evidence type="ECO:0000256" key="1">
    <source>
        <dbReference type="ARBA" id="ARBA00004571"/>
    </source>
</evidence>
<comment type="similarity">
    <text evidence="2">Belongs to the TonB-dependent receptor family. Hemoglobin/haptoglobin binding protein subfamily.</text>
</comment>
<organism evidence="15 16">
    <name type="scientific">Marinihelvus fidelis</name>
    <dbReference type="NCBI Taxonomy" id="2613842"/>
    <lineage>
        <taxon>Bacteria</taxon>
        <taxon>Pseudomonadati</taxon>
        <taxon>Pseudomonadota</taxon>
        <taxon>Gammaproteobacteria</taxon>
        <taxon>Chromatiales</taxon>
        <taxon>Wenzhouxiangellaceae</taxon>
        <taxon>Marinihelvus</taxon>
    </lineage>
</organism>
<proteinExistence type="inferred from homology"/>
<evidence type="ECO:0000256" key="2">
    <source>
        <dbReference type="ARBA" id="ARBA00008143"/>
    </source>
</evidence>
<keyword evidence="5 11" id="KW-0812">Transmembrane</keyword>
<dbReference type="InterPro" id="IPR012910">
    <property type="entry name" value="Plug_dom"/>
</dbReference>
<feature type="domain" description="TonB-dependent receptor-like beta-barrel" evidence="13">
    <location>
        <begin position="281"/>
        <end position="724"/>
    </location>
</feature>
<dbReference type="InterPro" id="IPR039426">
    <property type="entry name" value="TonB-dep_rcpt-like"/>
</dbReference>
<dbReference type="Gene3D" id="2.40.170.20">
    <property type="entry name" value="TonB-dependent receptor, beta-barrel domain"/>
    <property type="match status" value="1"/>
</dbReference>
<dbReference type="InterPro" id="IPR036942">
    <property type="entry name" value="Beta-barrel_TonB_sf"/>
</dbReference>
<reference evidence="15 16" key="1">
    <citation type="submission" date="2019-09" db="EMBL/GenBank/DDBJ databases">
        <title>Wenzhouxiangella sp. Genome sequencing and assembly.</title>
        <authorList>
            <person name="Zhang R."/>
        </authorList>
    </citation>
    <scope>NUCLEOTIDE SEQUENCE [LARGE SCALE GENOMIC DNA]</scope>
    <source>
        <strain evidence="15 16">W260</strain>
    </source>
</reference>
<dbReference type="Gene3D" id="2.170.130.10">
    <property type="entry name" value="TonB-dependent receptor, plug domain"/>
    <property type="match status" value="1"/>
</dbReference>
<keyword evidence="16" id="KW-1185">Reference proteome</keyword>
<keyword evidence="3 11" id="KW-0813">Transport</keyword>
<sequence>MPATPAKLTWVKAGASQRGLNRRHRWSTRAFAVNPTARLLITLSIASLPMIGVPGETGEDVLEFDPIVVIGHRYPLHLSEIAGQISVMDHDDIEEALVENLAQMFRYEPGAGTVSGDTRFGTDSINIRGIGGNRIAIELDGVPIRNGFAIGSYSSAGRALVDTDRIMRAELLYGPASVLYGSDALGGVLSMTTWDPQDRVSSSGKSFWAGARAGWQSADRGRVGSGSLAWVDGAHGVLVSATARRGHETESAAVSRDLLDPQSWSGEDFSARYTWHSSNGNQLRLGVEQFERDVETEVKSRLGYGRLSQVTRLTGDDEDRSTRALLDFDFSGGGFDSAVARVFMVSDLTRQHTDEERGNAEPPLQLERDFELQTDMWGAELTGFRTLQVGASTHRFGLGVEFLSTRVEELRDGLQQDLETGAISKTILGESLPVRDFPNSTTRELGVFLEDVITLPGGHWSLMPALRLERYDLEPHPDELYEQSFPDQQPVELDETAVTPRLGIRRGFEGGWSLYGQVSTGFRAPPVEDANIGFDLPLFRYRAIPNPDLVSETSISYELGLRQHDENRRFALTLFDSHFDDLIESRAFKGFDPASGYIEFQSRNIGKARIYGVDLRWDQGLGAWHPSLEDWTWRTAASWTRGDNRTDAQPLNAVSPPQLVSGLKWQPGGGRVDAELMVTWTDTVSRVDESAGPRFLPPSATVIDLLAGWRVTPLVSLRLGLFNLLDETWWRWGDVQNLEAGDPMIPLLAQPGRNVGLTLRVEG</sequence>
<evidence type="ECO:0000256" key="10">
    <source>
        <dbReference type="ARBA" id="ARBA00023237"/>
    </source>
</evidence>
<evidence type="ECO:0000256" key="8">
    <source>
        <dbReference type="ARBA" id="ARBA00023136"/>
    </source>
</evidence>
<accession>A0A5N0TC82</accession>
<dbReference type="CDD" id="cd01347">
    <property type="entry name" value="ligand_gated_channel"/>
    <property type="match status" value="1"/>
</dbReference>
<evidence type="ECO:0000256" key="9">
    <source>
        <dbReference type="ARBA" id="ARBA00023170"/>
    </source>
</evidence>
<evidence type="ECO:0000313" key="15">
    <source>
        <dbReference type="EMBL" id="KAA9131436.1"/>
    </source>
</evidence>
<dbReference type="Proteomes" id="UP000325372">
    <property type="component" value="Unassembled WGS sequence"/>
</dbReference>
<dbReference type="AlphaFoldDB" id="A0A5N0TC82"/>
<evidence type="ECO:0000259" key="13">
    <source>
        <dbReference type="Pfam" id="PF00593"/>
    </source>
</evidence>
<evidence type="ECO:0000256" key="6">
    <source>
        <dbReference type="ARBA" id="ARBA00022729"/>
    </source>
</evidence>
<keyword evidence="7 12" id="KW-0798">TonB box</keyword>
<name>A0A5N0TC82_9GAMM</name>
<keyword evidence="10 11" id="KW-0998">Cell outer membrane</keyword>
<dbReference type="Pfam" id="PF00593">
    <property type="entry name" value="TonB_dep_Rec_b-barrel"/>
    <property type="match status" value="1"/>
</dbReference>
<comment type="subcellular location">
    <subcellularLocation>
        <location evidence="1 11">Cell outer membrane</location>
        <topology evidence="1 11">Multi-pass membrane protein</topology>
    </subcellularLocation>
</comment>
<dbReference type="EMBL" id="VYXP01000005">
    <property type="protein sequence ID" value="KAA9131436.1"/>
    <property type="molecule type" value="Genomic_DNA"/>
</dbReference>
<keyword evidence="4 11" id="KW-1134">Transmembrane beta strand</keyword>
<dbReference type="GO" id="GO:0044718">
    <property type="term" value="P:siderophore transmembrane transport"/>
    <property type="evidence" value="ECO:0007669"/>
    <property type="project" value="TreeGrafter"/>
</dbReference>
<gene>
    <name evidence="15" type="ORF">F3N42_08945</name>
</gene>